<dbReference type="Pfam" id="PF01000">
    <property type="entry name" value="RNA_pol_A_bac"/>
    <property type="match status" value="1"/>
</dbReference>
<dbReference type="Gene3D" id="2.170.120.12">
    <property type="entry name" value="DNA-directed RNA polymerase, insert domain"/>
    <property type="match status" value="1"/>
</dbReference>
<reference evidence="4" key="1">
    <citation type="submission" date="2024-06" db="EMBL/GenBank/DDBJ databases">
        <title>Diversity, functionality, and evolutionary history of bacterial symbionts in false click beetles (Coleoptera, Throscidae).</title>
        <authorList>
            <person name="Wierz J.C."/>
            <person name="Malm H."/>
            <person name="Kaltenpoth M."/>
            <person name="Engl T."/>
        </authorList>
    </citation>
    <scope>NUCLEOTIDE SEQUENCE</scope>
    <source>
        <strain evidence="4">Tcar</strain>
    </source>
</reference>
<evidence type="ECO:0000256" key="1">
    <source>
        <dbReference type="ARBA" id="ARBA00022478"/>
    </source>
</evidence>
<sequence>MNNKIKDNKIIINNLNKNHGITIGNSIRRILLTSIKGYAISAIKISNVKHEYQSIKGIYEDINNIILNIKQIILKGKNIKKNKKKIHVVKIKFTNENFFLAGDIEKFTKKFKVINKKFIILNFSKKIKINIKLFITYNYGYIPSNKNILINKYENKNKIHNLIKIDSIYTPIKNVSYFIKDVDNNKEKLFIKIITNNTLSKEKALYKSICILLNYYKTIISNYKIKKKNKISKIFKINFKYFKFLKYFNNENLLSFIKKNGVNNIKKFKNKYKFLLTKTKNKFLLKLIKKIYLKYKKYETFK</sequence>
<name>A0AAU7QUN5_9FLAO</name>
<gene>
    <name evidence="4" type="ORF">ABNO60_00555</name>
</gene>
<accession>A0AAU7QUN5</accession>
<dbReference type="InterPro" id="IPR036603">
    <property type="entry name" value="RBP11-like"/>
</dbReference>
<dbReference type="InterPro" id="IPR036643">
    <property type="entry name" value="RNApol_insert_sf"/>
</dbReference>
<organism evidence="4">
    <name type="scientific">Candidatus Shikimatogenerans sp. Tcar</name>
    <dbReference type="NCBI Taxonomy" id="3158565"/>
    <lineage>
        <taxon>Bacteria</taxon>
        <taxon>Pseudomonadati</taxon>
        <taxon>Bacteroidota</taxon>
        <taxon>Flavobacteriia</taxon>
        <taxon>Flavobacteriales</taxon>
        <taxon>Candidatus Shikimatogenerans</taxon>
    </lineage>
</organism>
<dbReference type="GO" id="GO:0003899">
    <property type="term" value="F:DNA-directed RNA polymerase activity"/>
    <property type="evidence" value="ECO:0007669"/>
    <property type="project" value="InterPro"/>
</dbReference>
<dbReference type="GO" id="GO:0006351">
    <property type="term" value="P:DNA-templated transcription"/>
    <property type="evidence" value="ECO:0007669"/>
    <property type="project" value="InterPro"/>
</dbReference>
<dbReference type="SMART" id="SM00662">
    <property type="entry name" value="RPOLD"/>
    <property type="match status" value="1"/>
</dbReference>
<keyword evidence="1" id="KW-0240">DNA-directed RNA polymerase</keyword>
<dbReference type="AlphaFoldDB" id="A0AAU7QUN5"/>
<dbReference type="EMBL" id="CP157896">
    <property type="protein sequence ID" value="XBT18625.1"/>
    <property type="molecule type" value="Genomic_DNA"/>
</dbReference>
<protein>
    <recommendedName>
        <fullName evidence="3">DNA-directed RNA polymerase RpoA/D/Rpb3-type domain-containing protein</fullName>
    </recommendedName>
</protein>
<dbReference type="Gene3D" id="3.30.1360.10">
    <property type="entry name" value="RNA polymerase, RBP11-like subunit"/>
    <property type="match status" value="1"/>
</dbReference>
<dbReference type="SUPFAM" id="SSF56553">
    <property type="entry name" value="Insert subdomain of RNA polymerase alpha subunit"/>
    <property type="match status" value="1"/>
</dbReference>
<dbReference type="SUPFAM" id="SSF55257">
    <property type="entry name" value="RBP11-like subunits of RNA polymerase"/>
    <property type="match status" value="1"/>
</dbReference>
<dbReference type="InterPro" id="IPR011262">
    <property type="entry name" value="DNA-dir_RNA_pol_insert"/>
</dbReference>
<feature type="domain" description="DNA-directed RNA polymerase RpoA/D/Rpb3-type" evidence="3">
    <location>
        <begin position="7"/>
        <end position="222"/>
    </location>
</feature>
<keyword evidence="2" id="KW-0804">Transcription</keyword>
<proteinExistence type="predicted"/>
<evidence type="ECO:0000259" key="3">
    <source>
        <dbReference type="SMART" id="SM00662"/>
    </source>
</evidence>
<evidence type="ECO:0000313" key="4">
    <source>
        <dbReference type="EMBL" id="XBT18625.1"/>
    </source>
</evidence>
<dbReference type="InterPro" id="IPR011263">
    <property type="entry name" value="DNA-dir_RNA_pol_RpoA/D/Rpb3"/>
</dbReference>
<dbReference type="GO" id="GO:0000428">
    <property type="term" value="C:DNA-directed RNA polymerase complex"/>
    <property type="evidence" value="ECO:0007669"/>
    <property type="project" value="UniProtKB-KW"/>
</dbReference>
<dbReference type="Pfam" id="PF01193">
    <property type="entry name" value="RNA_pol_L"/>
    <property type="match status" value="1"/>
</dbReference>
<evidence type="ECO:0000256" key="2">
    <source>
        <dbReference type="ARBA" id="ARBA00023163"/>
    </source>
</evidence>
<dbReference type="GO" id="GO:0046983">
    <property type="term" value="F:protein dimerization activity"/>
    <property type="evidence" value="ECO:0007669"/>
    <property type="project" value="InterPro"/>
</dbReference>